<comment type="caution">
    <text evidence="1">The sequence shown here is derived from an EMBL/GenBank/DDBJ whole genome shotgun (WGS) entry which is preliminary data.</text>
</comment>
<evidence type="ECO:0000313" key="1">
    <source>
        <dbReference type="EMBL" id="KAK5148446.1"/>
    </source>
</evidence>
<proteinExistence type="predicted"/>
<name>A0ABR0LGM0_9PEZI</name>
<dbReference type="Proteomes" id="UP001308179">
    <property type="component" value="Unassembled WGS sequence"/>
</dbReference>
<organism evidence="1 2">
    <name type="scientific">Rachicladosporium monterosium</name>
    <dbReference type="NCBI Taxonomy" id="1507873"/>
    <lineage>
        <taxon>Eukaryota</taxon>
        <taxon>Fungi</taxon>
        <taxon>Dikarya</taxon>
        <taxon>Ascomycota</taxon>
        <taxon>Pezizomycotina</taxon>
        <taxon>Dothideomycetes</taxon>
        <taxon>Dothideomycetidae</taxon>
        <taxon>Cladosporiales</taxon>
        <taxon>Cladosporiaceae</taxon>
        <taxon>Rachicladosporium</taxon>
    </lineage>
</organism>
<reference evidence="1 2" key="1">
    <citation type="submission" date="2023-08" db="EMBL/GenBank/DDBJ databases">
        <title>Black Yeasts Isolated from many extreme environments.</title>
        <authorList>
            <person name="Coleine C."/>
            <person name="Stajich J.E."/>
            <person name="Selbmann L."/>
        </authorList>
    </citation>
    <scope>NUCLEOTIDE SEQUENCE [LARGE SCALE GENOMIC DNA]</scope>
    <source>
        <strain evidence="1 2">CCFEE 5386</strain>
    </source>
</reference>
<dbReference type="EMBL" id="JAVRRR010000006">
    <property type="protein sequence ID" value="KAK5148446.1"/>
    <property type="molecule type" value="Genomic_DNA"/>
</dbReference>
<protein>
    <submittedName>
        <fullName evidence="1">Uncharacterized protein</fullName>
    </submittedName>
</protein>
<gene>
    <name evidence="1" type="ORF">LTR32_000264</name>
</gene>
<evidence type="ECO:0000313" key="2">
    <source>
        <dbReference type="Proteomes" id="UP001308179"/>
    </source>
</evidence>
<sequence>MLHNHPGSSLIKRLFDPNHHLSISTYPYHTIHNIAASTAAPATRAPRGFCAAAALVVCVAGLDVEALAAATEVAALVLLATGAGEAWLVAAPDPEVARVVLAAAGLEDVAAAAAEEPLEACEEVAAEVAGTTGTTTGAEEADADFEEDTGAAEAAEEEAAFADVADDADAADDLDEADGATVVERGATGTKVPEDFDAELPETLAAATDADEAGLEVDGAEHEAPAWGWPSTYSQMATPLAVAEVVVAAKAAVARKRRAVIVRGMVAVA</sequence>
<keyword evidence="2" id="KW-1185">Reference proteome</keyword>
<accession>A0ABR0LGM0</accession>